<evidence type="ECO:0000313" key="3">
    <source>
        <dbReference type="Proteomes" id="UP000671879"/>
    </source>
</evidence>
<name>A0A9Q7EZE8_9BACT</name>
<dbReference type="Proteomes" id="UP000671879">
    <property type="component" value="Chromosome"/>
</dbReference>
<feature type="compositionally biased region" description="Basic and acidic residues" evidence="1">
    <location>
        <begin position="28"/>
        <end position="56"/>
    </location>
</feature>
<proteinExistence type="predicted"/>
<dbReference type="AlphaFoldDB" id="A0A9Q7EZE8"/>
<protein>
    <submittedName>
        <fullName evidence="2">Uncharacterized protein</fullName>
    </submittedName>
</protein>
<dbReference type="RefSeq" id="WP_274373341.1">
    <property type="nucleotide sequence ID" value="NZ_CP072943.1"/>
</dbReference>
<accession>A0A9Q7EZE8</accession>
<dbReference type="EMBL" id="CP072943">
    <property type="protein sequence ID" value="QTX32127.1"/>
    <property type="molecule type" value="Genomic_DNA"/>
</dbReference>
<gene>
    <name evidence="2" type="ORF">KAR29_12585</name>
</gene>
<evidence type="ECO:0000256" key="1">
    <source>
        <dbReference type="SAM" id="MobiDB-lite"/>
    </source>
</evidence>
<evidence type="ECO:0000313" key="2">
    <source>
        <dbReference type="EMBL" id="QTX32127.1"/>
    </source>
</evidence>
<sequence length="56" mass="6700">MKARRKIFSWTYGTSNSRSRRRIHRFRSKAERSAGRLETREALRLHPRGEADRKGD</sequence>
<organism evidence="2 3">
    <name type="scientific">Aminithiophilus ramosus</name>
    <dbReference type="NCBI Taxonomy" id="3029084"/>
    <lineage>
        <taxon>Bacteria</taxon>
        <taxon>Thermotogati</taxon>
        <taxon>Synergistota</taxon>
        <taxon>Synergistia</taxon>
        <taxon>Synergistales</taxon>
        <taxon>Aminithiophilaceae</taxon>
        <taxon>Aminithiophilus</taxon>
    </lineage>
</organism>
<feature type="region of interest" description="Disordered" evidence="1">
    <location>
        <begin position="19"/>
        <end position="56"/>
    </location>
</feature>
<dbReference type="KEGG" id="aram:KAR29_12585"/>
<keyword evidence="3" id="KW-1185">Reference proteome</keyword>
<reference evidence="3" key="1">
    <citation type="submission" date="2021-04" db="EMBL/GenBank/DDBJ databases">
        <title>A novel Synergistetes isolate from a pyrite-forming mixed culture.</title>
        <authorList>
            <person name="Bunk B."/>
            <person name="Sproer C."/>
            <person name="Spring S."/>
            <person name="Pester M."/>
        </authorList>
    </citation>
    <scope>NUCLEOTIDE SEQUENCE [LARGE SCALE GENOMIC DNA]</scope>
    <source>
        <strain evidence="3">J.5.4.2-T.3.5.2</strain>
    </source>
</reference>